<proteinExistence type="predicted"/>
<dbReference type="PANTHER" id="PTHR43861">
    <property type="entry name" value="TRANS-ACONITATE 2-METHYLTRANSFERASE-RELATED"/>
    <property type="match status" value="1"/>
</dbReference>
<dbReference type="InterPro" id="IPR029063">
    <property type="entry name" value="SAM-dependent_MTases_sf"/>
</dbReference>
<protein>
    <recommendedName>
        <fullName evidence="2">DUF7602 domain-containing protein</fullName>
    </recommendedName>
</protein>
<name>A0A1Q9E3J2_SYMMI</name>
<accession>A0A1Q9E3J2</accession>
<keyword evidence="1" id="KW-1133">Transmembrane helix</keyword>
<dbReference type="OrthoDB" id="427011at2759"/>
<keyword evidence="4" id="KW-1185">Reference proteome</keyword>
<organism evidence="3 4">
    <name type="scientific">Symbiodinium microadriaticum</name>
    <name type="common">Dinoflagellate</name>
    <name type="synonym">Zooxanthella microadriatica</name>
    <dbReference type="NCBI Taxonomy" id="2951"/>
    <lineage>
        <taxon>Eukaryota</taxon>
        <taxon>Sar</taxon>
        <taxon>Alveolata</taxon>
        <taxon>Dinophyceae</taxon>
        <taxon>Suessiales</taxon>
        <taxon>Symbiodiniaceae</taxon>
        <taxon>Symbiodinium</taxon>
    </lineage>
</organism>
<keyword evidence="1" id="KW-0812">Transmembrane</keyword>
<dbReference type="Proteomes" id="UP000186817">
    <property type="component" value="Unassembled WGS sequence"/>
</dbReference>
<dbReference type="AlphaFoldDB" id="A0A1Q9E3J2"/>
<comment type="caution">
    <text evidence="3">The sequence shown here is derived from an EMBL/GenBank/DDBJ whole genome shotgun (WGS) entry which is preliminary data.</text>
</comment>
<dbReference type="Pfam" id="PF13489">
    <property type="entry name" value="Methyltransf_23"/>
    <property type="match status" value="1"/>
</dbReference>
<evidence type="ECO:0000259" key="2">
    <source>
        <dbReference type="Pfam" id="PF24549"/>
    </source>
</evidence>
<feature type="domain" description="DUF7602" evidence="2">
    <location>
        <begin position="499"/>
        <end position="587"/>
    </location>
</feature>
<evidence type="ECO:0000256" key="1">
    <source>
        <dbReference type="SAM" id="Phobius"/>
    </source>
</evidence>
<feature type="transmembrane region" description="Helical" evidence="1">
    <location>
        <begin position="716"/>
        <end position="740"/>
    </location>
</feature>
<feature type="transmembrane region" description="Helical" evidence="1">
    <location>
        <begin position="300"/>
        <end position="332"/>
    </location>
</feature>
<dbReference type="CDD" id="cd02440">
    <property type="entry name" value="AdoMet_MTases"/>
    <property type="match status" value="1"/>
</dbReference>
<sequence>MASTFRLRRGALATCAAALVAVRTSRNVEGFVPRHRANSIRVQGFVACAGRTDHSTYQAKIFDEKSSFFASEKATPPEVVPRLLRIADSCRLSPGSTILDVGTGTGALLPFFEAAGGSLEALTGVDLSSGMLAYARERFPQATFVQEDVAEYLGPDGRRYDRVVFNACFGNLFDPPAVLRHVSRNLLADGGLIVISHPLGRDWLRGLQKRDPQMVLHDLPGHTEVDRMLKEVPELSVELLEDETDYYCLVLRWPLCSRLASGTEIHVASQASSGGDSLRLDMETEPKHVVPSGMDTIICVAIITAGLVAFLCSGHAGVILVLAIFICIWLLCDLMKIYQYYRLGKDPEVVISSGQMPMRRGGHKKAAKVPDSMSEMAVDLERFRNKCCNLTLPSSLRDAQNLKCLQQKVLDCIKSLYKSETKPYLGEVQKLLRMTAPTKKDKDEARYVAAVCALKPDLFLLVPPHCGNPPCILLRDPPTGFELWYEKLPQRCSQTPEEEAMRNLRESISAGRISSMRKVIDELYADRIEPTLNEVQERLRDRGWSYSDAQQAVLLYACQKDTYDLAKPTQNKQIVVLLKEPPRSFAGWAEGAGIIPKVSVPMESGFKSLLAAGRAPALRGGVAGAAQALQNISPHGSLGELRALLRAFILRGLLEYRDDELVPTDVLLKELDTLRQAPPRTPERKKSPGRPKLPVQWFALSLIAQSAGLLCQLICGWTVLSGCCLLFFYGCELVCHLFYYSSTVVENSTTTLPTLSMGALVIWFVLSGSGTSYGYMDLGRWGGLFWVCASGVVGMVFGKFFLDFLKVQPLGESRPLTAQASQKAAAAGAASESSAKPAASV</sequence>
<reference evidence="3 4" key="1">
    <citation type="submission" date="2016-02" db="EMBL/GenBank/DDBJ databases">
        <title>Genome analysis of coral dinoflagellate symbionts highlights evolutionary adaptations to a symbiotic lifestyle.</title>
        <authorList>
            <person name="Aranda M."/>
            <person name="Li Y."/>
            <person name="Liew Y.J."/>
            <person name="Baumgarten S."/>
            <person name="Simakov O."/>
            <person name="Wilson M."/>
            <person name="Piel J."/>
            <person name="Ashoor H."/>
            <person name="Bougouffa S."/>
            <person name="Bajic V.B."/>
            <person name="Ryu T."/>
            <person name="Ravasi T."/>
            <person name="Bayer T."/>
            <person name="Micklem G."/>
            <person name="Kim H."/>
            <person name="Bhak J."/>
            <person name="Lajeunesse T.C."/>
            <person name="Voolstra C.R."/>
        </authorList>
    </citation>
    <scope>NUCLEOTIDE SEQUENCE [LARGE SCALE GENOMIC DNA]</scope>
    <source>
        <strain evidence="3 4">CCMP2467</strain>
    </source>
</reference>
<dbReference type="InterPro" id="IPR056022">
    <property type="entry name" value="DUF7602"/>
</dbReference>
<evidence type="ECO:0000313" key="4">
    <source>
        <dbReference type="Proteomes" id="UP000186817"/>
    </source>
</evidence>
<feature type="transmembrane region" description="Helical" evidence="1">
    <location>
        <begin position="752"/>
        <end position="775"/>
    </location>
</feature>
<keyword evidence="1" id="KW-0472">Membrane</keyword>
<evidence type="ECO:0000313" key="3">
    <source>
        <dbReference type="EMBL" id="OLQ01990.1"/>
    </source>
</evidence>
<dbReference type="Pfam" id="PF24549">
    <property type="entry name" value="DUF7602"/>
    <property type="match status" value="1"/>
</dbReference>
<dbReference type="EMBL" id="LSRX01000276">
    <property type="protein sequence ID" value="OLQ01990.1"/>
    <property type="molecule type" value="Genomic_DNA"/>
</dbReference>
<gene>
    <name evidence="3" type="ORF">AK812_SmicGene15246</name>
</gene>
<dbReference type="Gene3D" id="3.40.50.150">
    <property type="entry name" value="Vaccinia Virus protein VP39"/>
    <property type="match status" value="1"/>
</dbReference>
<feature type="transmembrane region" description="Helical" evidence="1">
    <location>
        <begin position="781"/>
        <end position="802"/>
    </location>
</feature>
<dbReference type="SUPFAM" id="SSF53335">
    <property type="entry name" value="S-adenosyl-L-methionine-dependent methyltransferases"/>
    <property type="match status" value="1"/>
</dbReference>